<proteinExistence type="predicted"/>
<protein>
    <submittedName>
        <fullName evidence="12">Putative ferric-chelate reductase 1</fullName>
    </submittedName>
</protein>
<organism evidence="12 13">
    <name type="scientific">Poecilia reticulata</name>
    <name type="common">Guppy</name>
    <name type="synonym">Acanthophacelus reticulatus</name>
    <dbReference type="NCBI Taxonomy" id="8081"/>
    <lineage>
        <taxon>Eukaryota</taxon>
        <taxon>Metazoa</taxon>
        <taxon>Chordata</taxon>
        <taxon>Craniata</taxon>
        <taxon>Vertebrata</taxon>
        <taxon>Euteleostomi</taxon>
        <taxon>Actinopterygii</taxon>
        <taxon>Neopterygii</taxon>
        <taxon>Teleostei</taxon>
        <taxon>Neoteleostei</taxon>
        <taxon>Acanthomorphata</taxon>
        <taxon>Ovalentaria</taxon>
        <taxon>Atherinomorphae</taxon>
        <taxon>Cyprinodontiformes</taxon>
        <taxon>Poeciliidae</taxon>
        <taxon>Poeciliinae</taxon>
        <taxon>Poecilia</taxon>
    </lineage>
</organism>
<dbReference type="STRING" id="8081.ENSPREP00000025043"/>
<dbReference type="InterPro" id="IPR006593">
    <property type="entry name" value="Cyt_b561/ferric_Rdtase_TM"/>
</dbReference>
<evidence type="ECO:0000313" key="13">
    <source>
        <dbReference type="Proteomes" id="UP000242638"/>
    </source>
</evidence>
<dbReference type="Bgee" id="ENSPREG00000016902">
    <property type="expression patterns" value="Expressed in head and 1 other cell type or tissue"/>
</dbReference>
<keyword evidence="3" id="KW-0813">Transport</keyword>
<dbReference type="PANTHER" id="PTHR23130:SF171">
    <property type="entry name" value="OS01G0895300 PROTEIN"/>
    <property type="match status" value="1"/>
</dbReference>
<feature type="domain" description="Cytochrome b561" evidence="11">
    <location>
        <begin position="138"/>
        <end position="341"/>
    </location>
</feature>
<dbReference type="PROSITE" id="PS50939">
    <property type="entry name" value="CYTOCHROME_B561"/>
    <property type="match status" value="1"/>
</dbReference>
<evidence type="ECO:0000256" key="9">
    <source>
        <dbReference type="SAM" id="Phobius"/>
    </source>
</evidence>
<reference evidence="12" key="3">
    <citation type="submission" date="2025-09" db="UniProtKB">
        <authorList>
            <consortium name="Ensembl"/>
        </authorList>
    </citation>
    <scope>IDENTIFICATION</scope>
    <source>
        <strain evidence="12">Guanapo</strain>
    </source>
</reference>
<reference evidence="12" key="2">
    <citation type="submission" date="2025-08" db="UniProtKB">
        <authorList>
            <consortium name="Ensembl"/>
        </authorList>
    </citation>
    <scope>IDENTIFICATION</scope>
    <source>
        <strain evidence="12">Guanapo</strain>
    </source>
</reference>
<evidence type="ECO:0000256" key="8">
    <source>
        <dbReference type="ARBA" id="ARBA00023136"/>
    </source>
</evidence>
<evidence type="ECO:0000256" key="6">
    <source>
        <dbReference type="ARBA" id="ARBA00022982"/>
    </source>
</evidence>
<dbReference type="Ensembl" id="ENSPRET00000025289.1">
    <property type="protein sequence ID" value="ENSPREP00000025043.1"/>
    <property type="gene ID" value="ENSPREG00000016902.1"/>
</dbReference>
<feature type="transmembrane region" description="Helical" evidence="9">
    <location>
        <begin position="218"/>
        <end position="245"/>
    </location>
</feature>
<evidence type="ECO:0000256" key="5">
    <source>
        <dbReference type="ARBA" id="ARBA00022729"/>
    </source>
</evidence>
<evidence type="ECO:0000256" key="7">
    <source>
        <dbReference type="ARBA" id="ARBA00022989"/>
    </source>
</evidence>
<dbReference type="CDD" id="cd08760">
    <property type="entry name" value="Cyt_b561_FRRS1_like"/>
    <property type="match status" value="1"/>
</dbReference>
<dbReference type="PANTHER" id="PTHR23130">
    <property type="entry name" value="CYTOCHROME B561 AND DOMON DOMAIN-CONTAINING PROTEIN"/>
    <property type="match status" value="1"/>
</dbReference>
<feature type="transmembrane region" description="Helical" evidence="9">
    <location>
        <begin position="186"/>
        <end position="206"/>
    </location>
</feature>
<feature type="domain" description="DOMON" evidence="10">
    <location>
        <begin position="1"/>
        <end position="143"/>
    </location>
</feature>
<dbReference type="PROSITE" id="PS50836">
    <property type="entry name" value="DOMON"/>
    <property type="match status" value="1"/>
</dbReference>
<accession>A0A3P9PTL8</accession>
<dbReference type="SMART" id="SM00665">
    <property type="entry name" value="B561"/>
    <property type="match status" value="1"/>
</dbReference>
<evidence type="ECO:0000256" key="3">
    <source>
        <dbReference type="ARBA" id="ARBA00022448"/>
    </source>
</evidence>
<dbReference type="OMA" id="VAWEAIW"/>
<evidence type="ECO:0000313" key="12">
    <source>
        <dbReference type="Ensembl" id="ENSPREP00000025043.1"/>
    </source>
</evidence>
<feature type="transmembrane region" description="Helical" evidence="9">
    <location>
        <begin position="284"/>
        <end position="308"/>
    </location>
</feature>
<reference evidence="13" key="1">
    <citation type="submission" date="2013-11" db="EMBL/GenBank/DDBJ databases">
        <title>The genomic landscape of the Guanapo guppy.</title>
        <authorList>
            <person name="Kuenstner A."/>
            <person name="Dreyer C."/>
        </authorList>
    </citation>
    <scope>NUCLEOTIDE SEQUENCE</scope>
    <source>
        <strain evidence="13">Guanapo</strain>
    </source>
</reference>
<keyword evidence="5" id="KW-0732">Signal</keyword>
<feature type="transmembrane region" description="Helical" evidence="9">
    <location>
        <begin position="251"/>
        <end position="272"/>
    </location>
</feature>
<feature type="transmembrane region" description="Helical" evidence="9">
    <location>
        <begin position="361"/>
        <end position="382"/>
    </location>
</feature>
<evidence type="ECO:0000256" key="1">
    <source>
        <dbReference type="ARBA" id="ARBA00001970"/>
    </source>
</evidence>
<dbReference type="InterPro" id="IPR005018">
    <property type="entry name" value="DOMON_domain"/>
</dbReference>
<dbReference type="GO" id="GO:0016020">
    <property type="term" value="C:membrane"/>
    <property type="evidence" value="ECO:0007669"/>
    <property type="project" value="UniProtKB-SubCell"/>
</dbReference>
<comment type="subcellular location">
    <subcellularLocation>
        <location evidence="2">Membrane</location>
    </subcellularLocation>
</comment>
<evidence type="ECO:0000259" key="10">
    <source>
        <dbReference type="PROSITE" id="PS50836"/>
    </source>
</evidence>
<keyword evidence="4 9" id="KW-0812">Transmembrane</keyword>
<dbReference type="Proteomes" id="UP000242638">
    <property type="component" value="Unassembled WGS sequence"/>
</dbReference>
<sequence length="388" mass="42504">MSARLLTPPESGVQYELSGPAQGYVAFGWSDDQNMGQDDIYLCGLNSTGAVDVQRAFSVGRTAPTVQPKVLHPTRTSWSRSVQRLVPQRMTSECLWQGALSDIQTSNQNGVLGCTFISKNAIFTSSNFSFTSDQLFYLLLVYGSSSNGIIMKHQNDYSSSQKMALTSPAVVPSDGKQQMIRAHGCLMLLAWMTLCPVGMMVARYLRRSSQVQMFGKDLWFVIHISVMSITVVTTIIAFILAFSYLGGWEYGIHQVLGCLVLCLALIQPILAFMRCAPQHPRRFLFNWAHFVIAVSLKLLAVATVFTGMDMMDSAGWLMKVLGGFAGWEALLLILMELQARWRSAAAGGSGPVEPDKVQQDVLLVALFLTGNLAFLIALLVGIGQAVHS</sequence>
<evidence type="ECO:0000259" key="11">
    <source>
        <dbReference type="PROSITE" id="PS50939"/>
    </source>
</evidence>
<keyword evidence="7 9" id="KW-1133">Transmembrane helix</keyword>
<evidence type="ECO:0000256" key="2">
    <source>
        <dbReference type="ARBA" id="ARBA00004370"/>
    </source>
</evidence>
<dbReference type="AlphaFoldDB" id="A0A3P9PTL8"/>
<dbReference type="Pfam" id="PF03188">
    <property type="entry name" value="Cytochrom_B561"/>
    <property type="match status" value="1"/>
</dbReference>
<feature type="transmembrane region" description="Helical" evidence="9">
    <location>
        <begin position="314"/>
        <end position="334"/>
    </location>
</feature>
<comment type="cofactor">
    <cofactor evidence="1">
        <name>heme b</name>
        <dbReference type="ChEBI" id="CHEBI:60344"/>
    </cofactor>
</comment>
<dbReference type="Gene3D" id="1.20.120.1770">
    <property type="match status" value="1"/>
</dbReference>
<dbReference type="GeneTree" id="ENSGT00940000164178"/>
<evidence type="ECO:0000256" key="4">
    <source>
        <dbReference type="ARBA" id="ARBA00022692"/>
    </source>
</evidence>
<dbReference type="Pfam" id="PF03351">
    <property type="entry name" value="DOMON"/>
    <property type="match status" value="1"/>
</dbReference>
<name>A0A3P9PTL8_POERE</name>
<keyword evidence="13" id="KW-1185">Reference proteome</keyword>
<keyword evidence="6" id="KW-0249">Electron transport</keyword>
<dbReference type="SMART" id="SM00664">
    <property type="entry name" value="DoH"/>
    <property type="match status" value="1"/>
</dbReference>
<keyword evidence="8 9" id="KW-0472">Membrane</keyword>